<evidence type="ECO:0000313" key="3">
    <source>
        <dbReference type="Proteomes" id="UP000288178"/>
    </source>
</evidence>
<dbReference type="AlphaFoldDB" id="A0A437JZ06"/>
<dbReference type="EMBL" id="SACT01000002">
    <property type="protein sequence ID" value="RVT52886.1"/>
    <property type="molecule type" value="Genomic_DNA"/>
</dbReference>
<evidence type="ECO:0000313" key="2">
    <source>
        <dbReference type="EMBL" id="RVT52886.1"/>
    </source>
</evidence>
<feature type="domain" description="SpoVT-AbrB" evidence="1">
    <location>
        <begin position="4"/>
        <end position="49"/>
    </location>
</feature>
<reference evidence="2 3" key="1">
    <citation type="submission" date="2019-01" db="EMBL/GenBank/DDBJ databases">
        <authorList>
            <person name="Chen W.-M."/>
        </authorList>
    </citation>
    <scope>NUCLEOTIDE SEQUENCE [LARGE SCALE GENOMIC DNA]</scope>
    <source>
        <strain evidence="2 3">ICH-3</strain>
    </source>
</reference>
<keyword evidence="3" id="KW-1185">Reference proteome</keyword>
<dbReference type="OrthoDB" id="9811597at2"/>
<dbReference type="SMART" id="SM00966">
    <property type="entry name" value="SpoVT_AbrB"/>
    <property type="match status" value="1"/>
</dbReference>
<dbReference type="Gene3D" id="2.10.260.10">
    <property type="match status" value="1"/>
</dbReference>
<keyword evidence="2" id="KW-0238">DNA-binding</keyword>
<name>A0A437JZ06_9BURK</name>
<evidence type="ECO:0000259" key="1">
    <source>
        <dbReference type="SMART" id="SM00966"/>
    </source>
</evidence>
<dbReference type="Pfam" id="PF04014">
    <property type="entry name" value="MazE_antitoxin"/>
    <property type="match status" value="1"/>
</dbReference>
<dbReference type="GO" id="GO:0003677">
    <property type="term" value="F:DNA binding"/>
    <property type="evidence" value="ECO:0007669"/>
    <property type="project" value="UniProtKB-KW"/>
</dbReference>
<comment type="caution">
    <text evidence="2">The sequence shown here is derived from an EMBL/GenBank/DDBJ whole genome shotgun (WGS) entry which is preliminary data.</text>
</comment>
<dbReference type="InterPro" id="IPR007159">
    <property type="entry name" value="SpoVT-AbrB_dom"/>
</dbReference>
<dbReference type="NCBIfam" id="TIGR01439">
    <property type="entry name" value="lp_hng_hel_AbrB"/>
    <property type="match status" value="1"/>
</dbReference>
<accession>A0A437JZ06</accession>
<dbReference type="InterPro" id="IPR037914">
    <property type="entry name" value="SpoVT-AbrB_sf"/>
</dbReference>
<organism evidence="2 3">
    <name type="scientific">Rubrivivax albus</name>
    <dbReference type="NCBI Taxonomy" id="2499835"/>
    <lineage>
        <taxon>Bacteria</taxon>
        <taxon>Pseudomonadati</taxon>
        <taxon>Pseudomonadota</taxon>
        <taxon>Betaproteobacteria</taxon>
        <taxon>Burkholderiales</taxon>
        <taxon>Sphaerotilaceae</taxon>
        <taxon>Rubrivivax</taxon>
    </lineage>
</organism>
<proteinExistence type="predicted"/>
<dbReference type="Proteomes" id="UP000288178">
    <property type="component" value="Unassembled WGS sequence"/>
</dbReference>
<dbReference type="SUPFAM" id="SSF89447">
    <property type="entry name" value="AbrB/MazE/MraZ-like"/>
    <property type="match status" value="1"/>
</dbReference>
<gene>
    <name evidence="2" type="ORF">ENE75_09530</name>
</gene>
<protein>
    <submittedName>
        <fullName evidence="2">AbrB/MazE/SpoVT family DNA-binding domain-containing protein</fullName>
    </submittedName>
</protein>
<sequence>MTQLTLSSKFQVVIPKAIREAMQLTPGMPMQVLQFGDRIEFIPVRPVQESRGLCRGMDTHFERDDDR</sequence>